<reference evidence="3" key="1">
    <citation type="journal article" date="2020" name="Biotechnol. Biofuels">
        <title>New insights from the biogas microbiome by comprehensive genome-resolved metagenomics of nearly 1600 species originating from multiple anaerobic digesters.</title>
        <authorList>
            <person name="Campanaro S."/>
            <person name="Treu L."/>
            <person name="Rodriguez-R L.M."/>
            <person name="Kovalovszki A."/>
            <person name="Ziels R.M."/>
            <person name="Maus I."/>
            <person name="Zhu X."/>
            <person name="Kougias P.G."/>
            <person name="Basile A."/>
            <person name="Luo G."/>
            <person name="Schluter A."/>
            <person name="Konstantinidis K.T."/>
            <person name="Angelidaki I."/>
        </authorList>
    </citation>
    <scope>NUCLEOTIDE SEQUENCE</scope>
    <source>
        <strain evidence="3">AS01afH2WH_6</strain>
    </source>
</reference>
<dbReference type="EMBL" id="JAAXZR010000019">
    <property type="protein sequence ID" value="NLT79707.1"/>
    <property type="molecule type" value="Genomic_DNA"/>
</dbReference>
<dbReference type="Pfam" id="PF17863">
    <property type="entry name" value="AAA_lid_2"/>
    <property type="match status" value="1"/>
</dbReference>
<dbReference type="PANTHER" id="PTHR42759">
    <property type="entry name" value="MOXR FAMILY PROTEIN"/>
    <property type="match status" value="1"/>
</dbReference>
<proteinExistence type="predicted"/>
<sequence>MSGHPMRALRGIDMETGHLANRLVNALDAVLSCPQAVIELAVTTICAGGHLLLEDVPGVGKTTMAKALAKAISGDANRIQFTPDMLPSDLTGVSIFDQRSQEFVFREGPLFANVVIADEVNRANPKTQSAMLEAMGEGNVSVDGNTYTLPEPFIVIATQNPVELEGTYPLPEAQLDRFTACTSMGYPPADVESRAIARVSGEDPLNGLEAVCALEDVRELRARSARVFVAPEIADYIVAILNRTRHDDEIVLGASPRAGFALASMAKARALVHDRDYVTPDDVVALAQPVLAHRLIVKDSRGSSALERRRGIVDRVLSQLAIPSAARERDAHAKQFSLFRR</sequence>
<evidence type="ECO:0000313" key="4">
    <source>
        <dbReference type="Proteomes" id="UP000767327"/>
    </source>
</evidence>
<gene>
    <name evidence="3" type="ORF">GXW98_05430</name>
</gene>
<feature type="domain" description="ATPase AAA-3" evidence="1">
    <location>
        <begin position="50"/>
        <end position="179"/>
    </location>
</feature>
<name>A0A971CZK2_9BIFI</name>
<feature type="domain" description="ChlI/MoxR AAA lid" evidence="2">
    <location>
        <begin position="243"/>
        <end position="300"/>
    </location>
</feature>
<accession>A0A971CZK2</accession>
<dbReference type="SUPFAM" id="SSF52540">
    <property type="entry name" value="P-loop containing nucleoside triphosphate hydrolases"/>
    <property type="match status" value="1"/>
</dbReference>
<evidence type="ECO:0000259" key="1">
    <source>
        <dbReference type="Pfam" id="PF07726"/>
    </source>
</evidence>
<dbReference type="PIRSF" id="PIRSF002849">
    <property type="entry name" value="AAA_ATPase_chaperone_MoxR_prd"/>
    <property type="match status" value="1"/>
</dbReference>
<organism evidence="3 4">
    <name type="scientific">Bifidobacterium crudilactis</name>
    <dbReference type="NCBI Taxonomy" id="327277"/>
    <lineage>
        <taxon>Bacteria</taxon>
        <taxon>Bacillati</taxon>
        <taxon>Actinomycetota</taxon>
        <taxon>Actinomycetes</taxon>
        <taxon>Bifidobacteriales</taxon>
        <taxon>Bifidobacteriaceae</taxon>
        <taxon>Bifidobacterium</taxon>
    </lineage>
</organism>
<dbReference type="GO" id="GO:0005524">
    <property type="term" value="F:ATP binding"/>
    <property type="evidence" value="ECO:0007669"/>
    <property type="project" value="InterPro"/>
</dbReference>
<dbReference type="GO" id="GO:0016887">
    <property type="term" value="F:ATP hydrolysis activity"/>
    <property type="evidence" value="ECO:0007669"/>
    <property type="project" value="InterPro"/>
</dbReference>
<dbReference type="PANTHER" id="PTHR42759:SF5">
    <property type="entry name" value="METHANOL DEHYDROGENASE REGULATOR"/>
    <property type="match status" value="1"/>
</dbReference>
<protein>
    <submittedName>
        <fullName evidence="3">MoxR family ATPase</fullName>
    </submittedName>
</protein>
<dbReference type="InterPro" id="IPR041628">
    <property type="entry name" value="ChlI/MoxR_AAA_lid"/>
</dbReference>
<dbReference type="Proteomes" id="UP000767327">
    <property type="component" value="Unassembled WGS sequence"/>
</dbReference>
<dbReference type="Pfam" id="PF07726">
    <property type="entry name" value="AAA_3"/>
    <property type="match status" value="1"/>
</dbReference>
<comment type="caution">
    <text evidence="3">The sequence shown here is derived from an EMBL/GenBank/DDBJ whole genome shotgun (WGS) entry which is preliminary data.</text>
</comment>
<dbReference type="Gene3D" id="1.10.8.80">
    <property type="entry name" value="Magnesium chelatase subunit I, C-Terminal domain"/>
    <property type="match status" value="1"/>
</dbReference>
<dbReference type="RefSeq" id="WP_273173639.1">
    <property type="nucleotide sequence ID" value="NZ_JAAXZR010000019.1"/>
</dbReference>
<reference evidence="3" key="2">
    <citation type="submission" date="2020-01" db="EMBL/GenBank/DDBJ databases">
        <authorList>
            <person name="Campanaro S."/>
        </authorList>
    </citation>
    <scope>NUCLEOTIDE SEQUENCE</scope>
    <source>
        <strain evidence="3">AS01afH2WH_6</strain>
    </source>
</reference>
<dbReference type="CDD" id="cd00009">
    <property type="entry name" value="AAA"/>
    <property type="match status" value="1"/>
</dbReference>
<dbReference type="AlphaFoldDB" id="A0A971CZK2"/>
<dbReference type="InterPro" id="IPR027417">
    <property type="entry name" value="P-loop_NTPase"/>
</dbReference>
<evidence type="ECO:0000259" key="2">
    <source>
        <dbReference type="Pfam" id="PF17863"/>
    </source>
</evidence>
<dbReference type="InterPro" id="IPR011703">
    <property type="entry name" value="ATPase_AAA-3"/>
</dbReference>
<evidence type="ECO:0000313" key="3">
    <source>
        <dbReference type="EMBL" id="NLT79707.1"/>
    </source>
</evidence>
<dbReference type="Gene3D" id="3.40.50.300">
    <property type="entry name" value="P-loop containing nucleotide triphosphate hydrolases"/>
    <property type="match status" value="1"/>
</dbReference>
<dbReference type="InterPro" id="IPR050764">
    <property type="entry name" value="CbbQ/NirQ/NorQ/GpvN"/>
</dbReference>